<dbReference type="GO" id="GO:0006865">
    <property type="term" value="P:amino acid transport"/>
    <property type="evidence" value="ECO:0007669"/>
    <property type="project" value="TreeGrafter"/>
</dbReference>
<dbReference type="GO" id="GO:0005576">
    <property type="term" value="C:extracellular region"/>
    <property type="evidence" value="ECO:0007669"/>
    <property type="project" value="TreeGrafter"/>
</dbReference>
<evidence type="ECO:0000313" key="6">
    <source>
        <dbReference type="EMBL" id="MZR24342.1"/>
    </source>
</evidence>
<evidence type="ECO:0000256" key="1">
    <source>
        <dbReference type="ARBA" id="ARBA00010333"/>
    </source>
</evidence>
<organism evidence="6 7">
    <name type="scientific">Sneathiella chungangensis</name>
    <dbReference type="NCBI Taxonomy" id="1418234"/>
    <lineage>
        <taxon>Bacteria</taxon>
        <taxon>Pseudomonadati</taxon>
        <taxon>Pseudomonadota</taxon>
        <taxon>Alphaproteobacteria</taxon>
        <taxon>Sneathiellales</taxon>
        <taxon>Sneathiellaceae</taxon>
        <taxon>Sneathiella</taxon>
    </lineage>
</organism>
<evidence type="ECO:0000256" key="3">
    <source>
        <dbReference type="ARBA" id="ARBA00022729"/>
    </source>
</evidence>
<keyword evidence="7" id="KW-1185">Reference proteome</keyword>
<evidence type="ECO:0000259" key="5">
    <source>
        <dbReference type="SMART" id="SM00062"/>
    </source>
</evidence>
<dbReference type="GO" id="GO:0030288">
    <property type="term" value="C:outer membrane-bounded periplasmic space"/>
    <property type="evidence" value="ECO:0007669"/>
    <property type="project" value="TreeGrafter"/>
</dbReference>
<dbReference type="EMBL" id="WTVA01000015">
    <property type="protein sequence ID" value="MZR24342.1"/>
    <property type="molecule type" value="Genomic_DNA"/>
</dbReference>
<keyword evidence="2" id="KW-0813">Transport</keyword>
<comment type="caution">
    <text evidence="6">The sequence shown here is derived from an EMBL/GenBank/DDBJ whole genome shotgun (WGS) entry which is preliminary data.</text>
</comment>
<evidence type="ECO:0000256" key="2">
    <source>
        <dbReference type="ARBA" id="ARBA00022448"/>
    </source>
</evidence>
<gene>
    <name evidence="6" type="ORF">GQF03_18560</name>
</gene>
<feature type="chain" id="PRO_5032813065" evidence="4">
    <location>
        <begin position="24"/>
        <end position="271"/>
    </location>
</feature>
<feature type="domain" description="Solute-binding protein family 3/N-terminal" evidence="5">
    <location>
        <begin position="38"/>
        <end position="265"/>
    </location>
</feature>
<dbReference type="PANTHER" id="PTHR30085:SF6">
    <property type="entry name" value="ABC TRANSPORTER GLUTAMINE-BINDING PROTEIN GLNH"/>
    <property type="match status" value="1"/>
</dbReference>
<evidence type="ECO:0000256" key="4">
    <source>
        <dbReference type="SAM" id="SignalP"/>
    </source>
</evidence>
<dbReference type="OrthoDB" id="9768183at2"/>
<comment type="similarity">
    <text evidence="1">Belongs to the bacterial solute-binding protein 3 family.</text>
</comment>
<dbReference type="SUPFAM" id="SSF53850">
    <property type="entry name" value="Periplasmic binding protein-like II"/>
    <property type="match status" value="1"/>
</dbReference>
<name>A0A845MLY7_9PROT</name>
<dbReference type="SMART" id="SM00062">
    <property type="entry name" value="PBPb"/>
    <property type="match status" value="1"/>
</dbReference>
<keyword evidence="3 4" id="KW-0732">Signal</keyword>
<dbReference type="PANTHER" id="PTHR30085">
    <property type="entry name" value="AMINO ACID ABC TRANSPORTER PERMEASE"/>
    <property type="match status" value="1"/>
</dbReference>
<sequence>MHKLLKMGALVVVMITMATAAIADGTKSRLEEIKERGYLIVGVTSEAPPFGFIDDKNELVGYEIDVAKLIAKAFFKDENKIEFVKQSFSARWSNIDTGKIDFGIQVTTVYPERLLRVAFTRPYINSGTAVVVRKADGISTIADLNKDGIRAGLITNPQQEERRKRYFPKTTPVTFDGWTPMLLGLRANRVDLIQMDLPQAQWFAATSDDLLVLPGLISEPTYNAIFSKHGDFPLWLALDQLVASMRGGPLYAEYTAIFKKWFGVEPERVSP</sequence>
<protein>
    <submittedName>
        <fullName evidence="6">Transporter substrate-binding domain-containing protein</fullName>
    </submittedName>
</protein>
<dbReference type="InterPro" id="IPR051455">
    <property type="entry name" value="Bact_solute-bind_prot3"/>
</dbReference>
<evidence type="ECO:0000313" key="7">
    <source>
        <dbReference type="Proteomes" id="UP000445696"/>
    </source>
</evidence>
<dbReference type="Pfam" id="PF00497">
    <property type="entry name" value="SBP_bac_3"/>
    <property type="match status" value="1"/>
</dbReference>
<dbReference type="InterPro" id="IPR001638">
    <property type="entry name" value="Solute-binding_3/MltF_N"/>
</dbReference>
<accession>A0A845MLY7</accession>
<dbReference type="Proteomes" id="UP000445696">
    <property type="component" value="Unassembled WGS sequence"/>
</dbReference>
<feature type="signal peptide" evidence="4">
    <location>
        <begin position="1"/>
        <end position="23"/>
    </location>
</feature>
<dbReference type="AlphaFoldDB" id="A0A845MLY7"/>
<proteinExistence type="inferred from homology"/>
<dbReference type="Gene3D" id="3.40.190.10">
    <property type="entry name" value="Periplasmic binding protein-like II"/>
    <property type="match status" value="2"/>
</dbReference>
<dbReference type="RefSeq" id="WP_161340785.1">
    <property type="nucleotide sequence ID" value="NZ_JBHSDG010000003.1"/>
</dbReference>
<reference evidence="6 7" key="1">
    <citation type="journal article" date="2014" name="Int. J. Syst. Evol. Microbiol.">
        <title>Sneathiella chungangensis sp. nov., isolated from a marine sand, and emended description of the genus Sneathiella.</title>
        <authorList>
            <person name="Siamphan C."/>
            <person name="Kim H."/>
            <person name="Lee J.S."/>
            <person name="Kim W."/>
        </authorList>
    </citation>
    <scope>NUCLEOTIDE SEQUENCE [LARGE SCALE GENOMIC DNA]</scope>
    <source>
        <strain evidence="6 7">KCTC 32476</strain>
    </source>
</reference>